<evidence type="ECO:0000259" key="7">
    <source>
        <dbReference type="PROSITE" id="PS50850"/>
    </source>
</evidence>
<accession>A0A9X0BC52</accession>
<evidence type="ECO:0000256" key="6">
    <source>
        <dbReference type="SAM" id="Phobius"/>
    </source>
</evidence>
<dbReference type="GO" id="GO:0022857">
    <property type="term" value="F:transmembrane transporter activity"/>
    <property type="evidence" value="ECO:0007669"/>
    <property type="project" value="InterPro"/>
</dbReference>
<feature type="transmembrane region" description="Helical" evidence="6">
    <location>
        <begin position="158"/>
        <end position="179"/>
    </location>
</feature>
<dbReference type="Pfam" id="PF07690">
    <property type="entry name" value="MFS_1"/>
    <property type="match status" value="1"/>
</dbReference>
<comment type="caution">
    <text evidence="8">The sequence shown here is derived from an EMBL/GenBank/DDBJ whole genome shotgun (WGS) entry which is preliminary data.</text>
</comment>
<dbReference type="GO" id="GO:0016020">
    <property type="term" value="C:membrane"/>
    <property type="evidence" value="ECO:0007669"/>
    <property type="project" value="UniProtKB-SubCell"/>
</dbReference>
<dbReference type="EMBL" id="JAPZBU010000005">
    <property type="protein sequence ID" value="KAJ5404380.1"/>
    <property type="molecule type" value="Genomic_DNA"/>
</dbReference>
<feature type="transmembrane region" description="Helical" evidence="6">
    <location>
        <begin position="129"/>
        <end position="146"/>
    </location>
</feature>
<sequence length="330" mass="36380">MNPNDEALAGDATHLTDPKIQSRLRKVADFQVLPLLLVAFASYQLDRTNISSALTGGFASAISVDQNTVNIGNQLMFLGVIVLEIPSNVILHRIGPRYWIGAQVLIFGFIAALQIFIRNRTGFLVTRSILGLAEAGFIPGAMFTLSQWYTREEITRRIAIFFFGMFGGTAVGPLLGAGLLRLDGMGNLSGWQWIFLVEGIWTITVSFTLLLFLPERGNYEQPFEPEKAPEGIDCAPKNLSRSKIPLKVILETLTNVIGYHPIHNAWIQMNSRSPEERSIGVAMFVMCATAGLMAVLMGLILTALQEVIYYVQNHRAEKEGGPTLAELNIL</sequence>
<dbReference type="Proteomes" id="UP001147747">
    <property type="component" value="Unassembled WGS sequence"/>
</dbReference>
<feature type="transmembrane region" description="Helical" evidence="6">
    <location>
        <begin position="71"/>
        <end position="91"/>
    </location>
</feature>
<evidence type="ECO:0000256" key="3">
    <source>
        <dbReference type="ARBA" id="ARBA00022692"/>
    </source>
</evidence>
<dbReference type="Gene3D" id="1.20.1250.20">
    <property type="entry name" value="MFS general substrate transporter like domains"/>
    <property type="match status" value="1"/>
</dbReference>
<feature type="transmembrane region" description="Helical" evidence="6">
    <location>
        <begin position="98"/>
        <end position="117"/>
    </location>
</feature>
<dbReference type="SUPFAM" id="SSF103473">
    <property type="entry name" value="MFS general substrate transporter"/>
    <property type="match status" value="1"/>
</dbReference>
<proteinExistence type="predicted"/>
<dbReference type="InterPro" id="IPR036259">
    <property type="entry name" value="MFS_trans_sf"/>
</dbReference>
<keyword evidence="2" id="KW-0813">Transport</keyword>
<evidence type="ECO:0000313" key="8">
    <source>
        <dbReference type="EMBL" id="KAJ5404380.1"/>
    </source>
</evidence>
<dbReference type="PANTHER" id="PTHR43791">
    <property type="entry name" value="PERMEASE-RELATED"/>
    <property type="match status" value="1"/>
</dbReference>
<keyword evidence="9" id="KW-1185">Reference proteome</keyword>
<keyword evidence="4 6" id="KW-1133">Transmembrane helix</keyword>
<keyword evidence="5 6" id="KW-0472">Membrane</keyword>
<feature type="transmembrane region" description="Helical" evidence="6">
    <location>
        <begin position="191"/>
        <end position="213"/>
    </location>
</feature>
<evidence type="ECO:0000256" key="4">
    <source>
        <dbReference type="ARBA" id="ARBA00022989"/>
    </source>
</evidence>
<dbReference type="PANTHER" id="PTHR43791:SF32">
    <property type="entry name" value="MAJOR FACILITATOR SUPERFAMILY (MFS) PROFILE DOMAIN-CONTAINING PROTEIN"/>
    <property type="match status" value="1"/>
</dbReference>
<dbReference type="OrthoDB" id="2985014at2759"/>
<dbReference type="PROSITE" id="PS50850">
    <property type="entry name" value="MFS"/>
    <property type="match status" value="1"/>
</dbReference>
<feature type="transmembrane region" description="Helical" evidence="6">
    <location>
        <begin position="279"/>
        <end position="304"/>
    </location>
</feature>
<dbReference type="GeneID" id="81367868"/>
<reference evidence="8" key="2">
    <citation type="journal article" date="2023" name="IMA Fungus">
        <title>Comparative genomic study of the Penicillium genus elucidates a diverse pangenome and 15 lateral gene transfer events.</title>
        <authorList>
            <person name="Petersen C."/>
            <person name="Sorensen T."/>
            <person name="Nielsen M.R."/>
            <person name="Sondergaard T.E."/>
            <person name="Sorensen J.L."/>
            <person name="Fitzpatrick D.A."/>
            <person name="Frisvad J.C."/>
            <person name="Nielsen K.L."/>
        </authorList>
    </citation>
    <scope>NUCLEOTIDE SEQUENCE</scope>
    <source>
        <strain evidence="8">IBT 29677</strain>
    </source>
</reference>
<evidence type="ECO:0000256" key="5">
    <source>
        <dbReference type="ARBA" id="ARBA00023136"/>
    </source>
</evidence>
<dbReference type="AlphaFoldDB" id="A0A9X0BC52"/>
<reference evidence="8" key="1">
    <citation type="submission" date="2022-12" db="EMBL/GenBank/DDBJ databases">
        <authorList>
            <person name="Petersen C."/>
        </authorList>
    </citation>
    <scope>NUCLEOTIDE SEQUENCE</scope>
    <source>
        <strain evidence="8">IBT 29677</strain>
    </source>
</reference>
<gene>
    <name evidence="8" type="ORF">N7509_004251</name>
</gene>
<dbReference type="InterPro" id="IPR011701">
    <property type="entry name" value="MFS"/>
</dbReference>
<protein>
    <recommendedName>
        <fullName evidence="7">Major facilitator superfamily (MFS) profile domain-containing protein</fullName>
    </recommendedName>
</protein>
<evidence type="ECO:0000256" key="1">
    <source>
        <dbReference type="ARBA" id="ARBA00004141"/>
    </source>
</evidence>
<evidence type="ECO:0000256" key="2">
    <source>
        <dbReference type="ARBA" id="ARBA00022448"/>
    </source>
</evidence>
<feature type="domain" description="Major facilitator superfamily (MFS) profile" evidence="7">
    <location>
        <begin position="32"/>
        <end position="330"/>
    </location>
</feature>
<dbReference type="InterPro" id="IPR020846">
    <property type="entry name" value="MFS_dom"/>
</dbReference>
<dbReference type="RefSeq" id="XP_056491622.1">
    <property type="nucleotide sequence ID" value="XM_056628888.1"/>
</dbReference>
<name>A0A9X0BC52_9EURO</name>
<keyword evidence="3 6" id="KW-0812">Transmembrane</keyword>
<organism evidence="8 9">
    <name type="scientific">Penicillium cosmopolitanum</name>
    <dbReference type="NCBI Taxonomy" id="1131564"/>
    <lineage>
        <taxon>Eukaryota</taxon>
        <taxon>Fungi</taxon>
        <taxon>Dikarya</taxon>
        <taxon>Ascomycota</taxon>
        <taxon>Pezizomycotina</taxon>
        <taxon>Eurotiomycetes</taxon>
        <taxon>Eurotiomycetidae</taxon>
        <taxon>Eurotiales</taxon>
        <taxon>Aspergillaceae</taxon>
        <taxon>Penicillium</taxon>
    </lineage>
</organism>
<evidence type="ECO:0000313" key="9">
    <source>
        <dbReference type="Proteomes" id="UP001147747"/>
    </source>
</evidence>
<comment type="subcellular location">
    <subcellularLocation>
        <location evidence="1">Membrane</location>
        <topology evidence="1">Multi-pass membrane protein</topology>
    </subcellularLocation>
</comment>